<dbReference type="CDD" id="cd12148">
    <property type="entry name" value="fungal_TF_MHR"/>
    <property type="match status" value="1"/>
</dbReference>
<dbReference type="SUPFAM" id="SSF57701">
    <property type="entry name" value="Zn2/Cys6 DNA-binding domain"/>
    <property type="match status" value="1"/>
</dbReference>
<dbReference type="OrthoDB" id="3587354at2759"/>
<evidence type="ECO:0000256" key="5">
    <source>
        <dbReference type="ARBA" id="ARBA00023163"/>
    </source>
</evidence>
<dbReference type="GO" id="GO:0008270">
    <property type="term" value="F:zinc ion binding"/>
    <property type="evidence" value="ECO:0007669"/>
    <property type="project" value="InterPro"/>
</dbReference>
<keyword evidence="6" id="KW-0539">Nucleus</keyword>
<dbReference type="AlphaFoldDB" id="A0A420I128"/>
<proteinExistence type="predicted"/>
<evidence type="ECO:0000313" key="9">
    <source>
        <dbReference type="Proteomes" id="UP000286134"/>
    </source>
</evidence>
<dbReference type="GO" id="GO:0003677">
    <property type="term" value="F:DNA binding"/>
    <property type="evidence" value="ECO:0007669"/>
    <property type="project" value="UniProtKB-KW"/>
</dbReference>
<dbReference type="Proteomes" id="UP000286134">
    <property type="component" value="Unassembled WGS sequence"/>
</dbReference>
<dbReference type="CDD" id="cd00067">
    <property type="entry name" value="GAL4"/>
    <property type="match status" value="1"/>
</dbReference>
<protein>
    <submittedName>
        <fullName evidence="8">Fumonisin cluster-specific transcription factor FUM21</fullName>
    </submittedName>
</protein>
<dbReference type="GO" id="GO:0000981">
    <property type="term" value="F:DNA-binding transcription factor activity, RNA polymerase II-specific"/>
    <property type="evidence" value="ECO:0007669"/>
    <property type="project" value="InterPro"/>
</dbReference>
<sequence>MRSFWHSCFNKSTLPSIDPSLVRLVFQKSGPGCLKSRYHTSIPICFETMNTTTTNKKYIRRRRGACDSCKQRKVRCDGETPCAACHRSSTTCRYQISSTRPKHAVHASIDGEISQSRRPPSLLVNTVLSPTWDYNEDFSSFTPVDSGWPSVSWRGDFPQNIAFSPDIECFEGVNIDTDNAWQSIWTYPGEQVKHMQAQQNFGFQSPPLESAVFEAYTPENLVEQQSSALLTPSPERSFQHHVVCPSDISEEASVFQSLYQPFDFSVKSLFSVPRILNFEKLEDQSIVLELMEDVRRRHWMLGKPSSIKKPLDIKLNAQTKRYINACFDEPLCISLFFDRRFLDWIALQVLEKSSRLEYHITLLYAVLAIGCYIVKVEQEGDVKQGLEEAYGFFQVAEDSQKSTFETEISRERFLATLVMVLDQYRILCDGILKLTFAQILFARKCGRDREINLLTTLSSISTGLKLYSLKSVEDLSNSEQSKLELQRAFWLYYAIEKPHALRVGQFSLIDDTVIDYQPPIVELKYENLTTSSNNHSRDTSQEDLLLIQCRFAKTCSLITTKLYTPHGLQKTPSELRHSIFQLGEMLKYWRESIHASIRPLDLSSALIFVPELCKASQEQLALSYQYYEALWAIHGRWRLCNPSQMSDEDIFHMVSSRELCLNVARMVLNISSEFRISTLLSHWSISQIPIIASLLIFLDAIDLQMSDPNEKVLPHLSIAEGFYGRLSTLENAPYKIILKMTSALRQILAR</sequence>
<evidence type="ECO:0000256" key="2">
    <source>
        <dbReference type="ARBA" id="ARBA00022723"/>
    </source>
</evidence>
<dbReference type="InterPro" id="IPR007219">
    <property type="entry name" value="XnlR_reg_dom"/>
</dbReference>
<dbReference type="InterPro" id="IPR050987">
    <property type="entry name" value="AtrR-like"/>
</dbReference>
<dbReference type="InterPro" id="IPR036864">
    <property type="entry name" value="Zn2-C6_fun-type_DNA-bd_sf"/>
</dbReference>
<dbReference type="PANTHER" id="PTHR46910">
    <property type="entry name" value="TRANSCRIPTION FACTOR PDR1"/>
    <property type="match status" value="1"/>
</dbReference>
<comment type="subcellular location">
    <subcellularLocation>
        <location evidence="1">Nucleus</location>
    </subcellularLocation>
</comment>
<dbReference type="STRING" id="212602.A0A420I128"/>
<dbReference type="Pfam" id="PF00172">
    <property type="entry name" value="Zn_clus"/>
    <property type="match status" value="1"/>
</dbReference>
<gene>
    <name evidence="8" type="ORF">OnM2_025088</name>
</gene>
<dbReference type="Pfam" id="PF04082">
    <property type="entry name" value="Fungal_trans"/>
    <property type="match status" value="1"/>
</dbReference>
<dbReference type="GO" id="GO:0005634">
    <property type="term" value="C:nucleus"/>
    <property type="evidence" value="ECO:0007669"/>
    <property type="project" value="UniProtKB-SubCell"/>
</dbReference>
<dbReference type="PROSITE" id="PS00463">
    <property type="entry name" value="ZN2_CY6_FUNGAL_1"/>
    <property type="match status" value="1"/>
</dbReference>
<keyword evidence="5" id="KW-0804">Transcription</keyword>
<dbReference type="PROSITE" id="PS50048">
    <property type="entry name" value="ZN2_CY6_FUNGAL_2"/>
    <property type="match status" value="1"/>
</dbReference>
<evidence type="ECO:0000259" key="7">
    <source>
        <dbReference type="PROSITE" id="PS50048"/>
    </source>
</evidence>
<comment type="caution">
    <text evidence="8">The sequence shown here is derived from an EMBL/GenBank/DDBJ whole genome shotgun (WGS) entry which is preliminary data.</text>
</comment>
<evidence type="ECO:0000256" key="4">
    <source>
        <dbReference type="ARBA" id="ARBA00023125"/>
    </source>
</evidence>
<reference evidence="8 9" key="1">
    <citation type="journal article" date="2018" name="BMC Genomics">
        <title>Comparative genome analyses reveal sequence features reflecting distinct modes of host-adaptation between dicot and monocot powdery mildew.</title>
        <authorList>
            <person name="Wu Y."/>
            <person name="Ma X."/>
            <person name="Pan Z."/>
            <person name="Kale S.D."/>
            <person name="Song Y."/>
            <person name="King H."/>
            <person name="Zhang Q."/>
            <person name="Presley C."/>
            <person name="Deng X."/>
            <person name="Wei C.I."/>
            <person name="Xiao S."/>
        </authorList>
    </citation>
    <scope>NUCLEOTIDE SEQUENCE [LARGE SCALE GENOMIC DNA]</scope>
    <source>
        <strain evidence="8">UMSG2</strain>
    </source>
</reference>
<dbReference type="PANTHER" id="PTHR46910:SF37">
    <property type="entry name" value="ZN(II)2CYS6 TRANSCRIPTION FACTOR (EUROFUNG)"/>
    <property type="match status" value="1"/>
</dbReference>
<evidence type="ECO:0000256" key="3">
    <source>
        <dbReference type="ARBA" id="ARBA00023015"/>
    </source>
</evidence>
<organism evidence="8 9">
    <name type="scientific">Erysiphe neolycopersici</name>
    <dbReference type="NCBI Taxonomy" id="212602"/>
    <lineage>
        <taxon>Eukaryota</taxon>
        <taxon>Fungi</taxon>
        <taxon>Dikarya</taxon>
        <taxon>Ascomycota</taxon>
        <taxon>Pezizomycotina</taxon>
        <taxon>Leotiomycetes</taxon>
        <taxon>Erysiphales</taxon>
        <taxon>Erysiphaceae</taxon>
        <taxon>Erysiphe</taxon>
    </lineage>
</organism>
<feature type="domain" description="Zn(2)-C6 fungal-type" evidence="7">
    <location>
        <begin position="65"/>
        <end position="94"/>
    </location>
</feature>
<dbReference type="GO" id="GO:0006351">
    <property type="term" value="P:DNA-templated transcription"/>
    <property type="evidence" value="ECO:0007669"/>
    <property type="project" value="InterPro"/>
</dbReference>
<evidence type="ECO:0000256" key="6">
    <source>
        <dbReference type="ARBA" id="ARBA00023242"/>
    </source>
</evidence>
<keyword evidence="3" id="KW-0805">Transcription regulation</keyword>
<accession>A0A420I128</accession>
<dbReference type="Gene3D" id="4.10.240.10">
    <property type="entry name" value="Zn(2)-C6 fungal-type DNA-binding domain"/>
    <property type="match status" value="1"/>
</dbReference>
<evidence type="ECO:0000313" key="8">
    <source>
        <dbReference type="EMBL" id="RKF63385.1"/>
    </source>
</evidence>
<keyword evidence="9" id="KW-1185">Reference proteome</keyword>
<dbReference type="InterPro" id="IPR001138">
    <property type="entry name" value="Zn2Cys6_DnaBD"/>
</dbReference>
<dbReference type="EMBL" id="MCFK01002586">
    <property type="protein sequence ID" value="RKF63385.1"/>
    <property type="molecule type" value="Genomic_DNA"/>
</dbReference>
<evidence type="ECO:0000256" key="1">
    <source>
        <dbReference type="ARBA" id="ARBA00004123"/>
    </source>
</evidence>
<dbReference type="SMART" id="SM00066">
    <property type="entry name" value="GAL4"/>
    <property type="match status" value="1"/>
</dbReference>
<name>A0A420I128_9PEZI</name>
<keyword evidence="2" id="KW-0479">Metal-binding</keyword>
<keyword evidence="4" id="KW-0238">DNA-binding</keyword>